<evidence type="ECO:0000256" key="2">
    <source>
        <dbReference type="ARBA" id="ARBA00022734"/>
    </source>
</evidence>
<dbReference type="AlphaFoldDB" id="A0A7D9EUW7"/>
<dbReference type="EMBL" id="CACRXK020010236">
    <property type="protein sequence ID" value="CAB4018961.1"/>
    <property type="molecule type" value="Genomic_DNA"/>
</dbReference>
<protein>
    <recommendedName>
        <fullName evidence="6">Apple domain-containing protein</fullName>
    </recommendedName>
</protein>
<dbReference type="Pfam" id="PF00024">
    <property type="entry name" value="PAN_1"/>
    <property type="match status" value="1"/>
</dbReference>
<evidence type="ECO:0000313" key="8">
    <source>
        <dbReference type="Proteomes" id="UP001152795"/>
    </source>
</evidence>
<organism evidence="7 8">
    <name type="scientific">Paramuricea clavata</name>
    <name type="common">Red gorgonian</name>
    <name type="synonym">Violescent sea-whip</name>
    <dbReference type="NCBI Taxonomy" id="317549"/>
    <lineage>
        <taxon>Eukaryota</taxon>
        <taxon>Metazoa</taxon>
        <taxon>Cnidaria</taxon>
        <taxon>Anthozoa</taxon>
        <taxon>Octocorallia</taxon>
        <taxon>Malacalcyonacea</taxon>
        <taxon>Plexauridae</taxon>
        <taxon>Paramuricea</taxon>
    </lineage>
</organism>
<keyword evidence="2" id="KW-0430">Lectin</keyword>
<evidence type="ECO:0000256" key="3">
    <source>
        <dbReference type="ARBA" id="ARBA00022837"/>
    </source>
</evidence>
<dbReference type="Gene3D" id="3.50.4.10">
    <property type="entry name" value="Hepatocyte Growth Factor"/>
    <property type="match status" value="1"/>
</dbReference>
<sequence>MILFLLFVQNLKGYRLDTTVIKYIHAHTGVQCVLLCLNEDSSCRSTNFRKTSNSDKNCELLRDVHSEKPDLLLKDNQFDHYQLLDPNRKPPEPVSTSTLPQITQKPSSTNQELLSSCKELLQRNRSLSNGVYQLRNNDSLEQYQVYCHMTELSGCGQGGWTLVMKVDGNKNEFNYTSHYWTNKETYAVEDGLEGLNEKQTKLASYWNTPFNKICLGMKVNGSTKWIALNYTTNSLHSVIENGTFKETTVGKEAWKSLIDGSSLQEYCNVEGFNIQGVYKYETWHWNMTIRIGVVANNEENCDSCDSCIGFGTSVSGCRDDVRSTTCGNMAVCEQLNDKNTAAFGYILVQ</sequence>
<reference evidence="7" key="1">
    <citation type="submission" date="2020-04" db="EMBL/GenBank/DDBJ databases">
        <authorList>
            <person name="Alioto T."/>
            <person name="Alioto T."/>
            <person name="Gomez Garrido J."/>
        </authorList>
    </citation>
    <scope>NUCLEOTIDE SEQUENCE</scope>
    <source>
        <strain evidence="7">A484AB</strain>
    </source>
</reference>
<keyword evidence="3" id="KW-0106">Calcium</keyword>
<dbReference type="OrthoDB" id="5946752at2759"/>
<evidence type="ECO:0000259" key="6">
    <source>
        <dbReference type="Pfam" id="PF00024"/>
    </source>
</evidence>
<keyword evidence="8" id="KW-1185">Reference proteome</keyword>
<dbReference type="InterPro" id="IPR036056">
    <property type="entry name" value="Fibrinogen-like_C"/>
</dbReference>
<proteinExistence type="predicted"/>
<dbReference type="Gene3D" id="3.90.215.10">
    <property type="entry name" value="Gamma Fibrinogen, chain A, domain 1"/>
    <property type="match status" value="1"/>
</dbReference>
<evidence type="ECO:0000256" key="1">
    <source>
        <dbReference type="ARBA" id="ARBA00022723"/>
    </source>
</evidence>
<dbReference type="SUPFAM" id="SSF57414">
    <property type="entry name" value="Hairpin loop containing domain-like"/>
    <property type="match status" value="1"/>
</dbReference>
<keyword evidence="1" id="KW-0479">Metal-binding</keyword>
<comment type="caution">
    <text evidence="7">The sequence shown here is derived from an EMBL/GenBank/DDBJ whole genome shotgun (WGS) entry which is preliminary data.</text>
</comment>
<dbReference type="GO" id="GO:0005615">
    <property type="term" value="C:extracellular space"/>
    <property type="evidence" value="ECO:0007669"/>
    <property type="project" value="TreeGrafter"/>
</dbReference>
<dbReference type="InterPro" id="IPR003609">
    <property type="entry name" value="Pan_app"/>
</dbReference>
<feature type="domain" description="Apple" evidence="6">
    <location>
        <begin position="9"/>
        <end position="83"/>
    </location>
</feature>
<name>A0A7D9EUW7_PARCT</name>
<dbReference type="GO" id="GO:0070492">
    <property type="term" value="F:oligosaccharide binding"/>
    <property type="evidence" value="ECO:0007669"/>
    <property type="project" value="TreeGrafter"/>
</dbReference>
<dbReference type="NCBIfam" id="NF040941">
    <property type="entry name" value="GGGWT_bact"/>
    <property type="match status" value="1"/>
</dbReference>
<dbReference type="SUPFAM" id="SSF56496">
    <property type="entry name" value="Fibrinogen C-terminal domain-like"/>
    <property type="match status" value="1"/>
</dbReference>
<feature type="region of interest" description="Disordered" evidence="5">
    <location>
        <begin position="83"/>
        <end position="105"/>
    </location>
</feature>
<feature type="compositionally biased region" description="Polar residues" evidence="5">
    <location>
        <begin position="94"/>
        <end position="105"/>
    </location>
</feature>
<dbReference type="Proteomes" id="UP001152795">
    <property type="component" value="Unassembled WGS sequence"/>
</dbReference>
<accession>A0A7D9EUW7</accession>
<evidence type="ECO:0000256" key="5">
    <source>
        <dbReference type="SAM" id="MobiDB-lite"/>
    </source>
</evidence>
<evidence type="ECO:0000256" key="4">
    <source>
        <dbReference type="ARBA" id="ARBA00023157"/>
    </source>
</evidence>
<dbReference type="GO" id="GO:0046872">
    <property type="term" value="F:metal ion binding"/>
    <property type="evidence" value="ECO:0007669"/>
    <property type="project" value="UniProtKB-KW"/>
</dbReference>
<evidence type="ECO:0000313" key="7">
    <source>
        <dbReference type="EMBL" id="CAB4018961.1"/>
    </source>
</evidence>
<keyword evidence="4" id="KW-1015">Disulfide bond</keyword>
<dbReference type="InterPro" id="IPR014716">
    <property type="entry name" value="Fibrinogen_a/b/g_C_1"/>
</dbReference>
<gene>
    <name evidence="7" type="ORF">PACLA_8A030793</name>
</gene>
<dbReference type="PANTHER" id="PTHR16146">
    <property type="entry name" value="INTELECTIN"/>
    <property type="match status" value="1"/>
</dbReference>
<dbReference type="PANTHER" id="PTHR16146:SF46">
    <property type="entry name" value="INTELECTIN-1A-RELATED"/>
    <property type="match status" value="1"/>
</dbReference>